<reference evidence="2" key="1">
    <citation type="submission" date="2021-03" db="EMBL/GenBank/DDBJ databases">
        <title>Chromosome level genome of the anhydrobiotic midge Polypedilum vanderplanki.</title>
        <authorList>
            <person name="Yoshida Y."/>
            <person name="Kikawada T."/>
            <person name="Gusev O."/>
        </authorList>
    </citation>
    <scope>NUCLEOTIDE SEQUENCE</scope>
    <source>
        <strain evidence="2">NIAS01</strain>
        <tissue evidence="2">Whole body or cell culture</tissue>
    </source>
</reference>
<keyword evidence="1" id="KW-0732">Signal</keyword>
<keyword evidence="3" id="KW-1185">Reference proteome</keyword>
<proteinExistence type="predicted"/>
<comment type="caution">
    <text evidence="2">The sequence shown here is derived from an EMBL/GenBank/DDBJ whole genome shotgun (WGS) entry which is preliminary data.</text>
</comment>
<organism evidence="2 3">
    <name type="scientific">Polypedilum vanderplanki</name>
    <name type="common">Sleeping chironomid midge</name>
    <dbReference type="NCBI Taxonomy" id="319348"/>
    <lineage>
        <taxon>Eukaryota</taxon>
        <taxon>Metazoa</taxon>
        <taxon>Ecdysozoa</taxon>
        <taxon>Arthropoda</taxon>
        <taxon>Hexapoda</taxon>
        <taxon>Insecta</taxon>
        <taxon>Pterygota</taxon>
        <taxon>Neoptera</taxon>
        <taxon>Endopterygota</taxon>
        <taxon>Diptera</taxon>
        <taxon>Nematocera</taxon>
        <taxon>Chironomoidea</taxon>
        <taxon>Chironomidae</taxon>
        <taxon>Chironominae</taxon>
        <taxon>Polypedilum</taxon>
        <taxon>Polypedilum</taxon>
    </lineage>
</organism>
<dbReference type="EMBL" id="JADBJN010000001">
    <property type="protein sequence ID" value="KAG5683152.1"/>
    <property type="molecule type" value="Genomic_DNA"/>
</dbReference>
<dbReference type="AlphaFoldDB" id="A0A9J6CMH3"/>
<protein>
    <submittedName>
        <fullName evidence="2">Uncharacterized protein</fullName>
    </submittedName>
</protein>
<name>A0A9J6CMH3_POLVA</name>
<dbReference type="Proteomes" id="UP001107558">
    <property type="component" value="Chromosome 1"/>
</dbReference>
<sequence>MANLKVFIIFLCIAATSSQTPNFQEMFQGMMNAFSSMAPPLEFEYPEEEGEEVEEEKDYENWFYDEAKIEETKDSDAEEYYQMTENKDKKIPINQK</sequence>
<accession>A0A9J6CMH3</accession>
<evidence type="ECO:0000313" key="2">
    <source>
        <dbReference type="EMBL" id="KAG5683152.1"/>
    </source>
</evidence>
<evidence type="ECO:0000313" key="3">
    <source>
        <dbReference type="Proteomes" id="UP001107558"/>
    </source>
</evidence>
<feature type="signal peptide" evidence="1">
    <location>
        <begin position="1"/>
        <end position="18"/>
    </location>
</feature>
<feature type="chain" id="PRO_5039923846" evidence="1">
    <location>
        <begin position="19"/>
        <end position="96"/>
    </location>
</feature>
<gene>
    <name evidence="2" type="ORF">PVAND_012450</name>
</gene>
<evidence type="ECO:0000256" key="1">
    <source>
        <dbReference type="SAM" id="SignalP"/>
    </source>
</evidence>